<dbReference type="OrthoDB" id="5909739at2759"/>
<evidence type="ECO:0000313" key="3">
    <source>
        <dbReference type="Proteomes" id="UP000008281"/>
    </source>
</evidence>
<feature type="region of interest" description="Disordered" evidence="1">
    <location>
        <begin position="150"/>
        <end position="180"/>
    </location>
</feature>
<sequence>MGIDETLVEKIIILEVIVPSSNIELPISRDEVNESNKSADEVEQQTEIRSDEDDNERDRNVNIPSNRIEEEEEMNSEGENKGEEENEEAVVDNGRDENEIELTEEDLEDLAKDLGKGVFENVMNKASEFGGITSSPYSHKCFILGSKWESEASDDDNNNGVDPNSIAAQAEMPSDSRNSEVEVVEAEEDLDGVVLPDEELSDEELARIAAESSKPKEPVVPRAPTPSSRVRGGRIGSGVQPDSASQHNVLIQFITVALVFLLL</sequence>
<accession>E3NPS4</accession>
<dbReference type="OMA" id="QHNIFIQ"/>
<dbReference type="AlphaFoldDB" id="E3NPS4"/>
<protein>
    <submittedName>
        <fullName evidence="2">Uncharacterized protein</fullName>
    </submittedName>
</protein>
<dbReference type="eggNOG" id="ENOG502TIII">
    <property type="taxonomic scope" value="Eukaryota"/>
</dbReference>
<dbReference type="HOGENOM" id="CLU_1058599_0_0_1"/>
<reference evidence="2" key="1">
    <citation type="submission" date="2007-07" db="EMBL/GenBank/DDBJ databases">
        <title>PCAP assembly of the Caenorhabditis remanei genome.</title>
        <authorList>
            <consortium name="The Caenorhabditis remanei Sequencing Consortium"/>
            <person name="Wilson R.K."/>
        </authorList>
    </citation>
    <scope>NUCLEOTIDE SEQUENCE [LARGE SCALE GENOMIC DNA]</scope>
    <source>
        <strain evidence="2">PB4641</strain>
    </source>
</reference>
<dbReference type="InParanoid" id="E3NPS4"/>
<proteinExistence type="predicted"/>
<feature type="region of interest" description="Disordered" evidence="1">
    <location>
        <begin position="209"/>
        <end position="242"/>
    </location>
</feature>
<dbReference type="EMBL" id="DS269414">
    <property type="protein sequence ID" value="EFO83219.1"/>
    <property type="molecule type" value="Genomic_DNA"/>
</dbReference>
<name>E3NPS4_CAERE</name>
<feature type="region of interest" description="Disordered" evidence="1">
    <location>
        <begin position="23"/>
        <end position="106"/>
    </location>
</feature>
<gene>
    <name evidence="2" type="ORF">CRE_31591</name>
</gene>
<feature type="compositionally biased region" description="Basic and acidic residues" evidence="1">
    <location>
        <begin position="27"/>
        <end position="40"/>
    </location>
</feature>
<evidence type="ECO:0000256" key="1">
    <source>
        <dbReference type="SAM" id="MobiDB-lite"/>
    </source>
</evidence>
<keyword evidence="3" id="KW-1185">Reference proteome</keyword>
<dbReference type="Proteomes" id="UP000008281">
    <property type="component" value="Unassembled WGS sequence"/>
</dbReference>
<organism evidence="3">
    <name type="scientific">Caenorhabditis remanei</name>
    <name type="common">Caenorhabditis vulgaris</name>
    <dbReference type="NCBI Taxonomy" id="31234"/>
    <lineage>
        <taxon>Eukaryota</taxon>
        <taxon>Metazoa</taxon>
        <taxon>Ecdysozoa</taxon>
        <taxon>Nematoda</taxon>
        <taxon>Chromadorea</taxon>
        <taxon>Rhabditida</taxon>
        <taxon>Rhabditina</taxon>
        <taxon>Rhabditomorpha</taxon>
        <taxon>Rhabditoidea</taxon>
        <taxon>Rhabditidae</taxon>
        <taxon>Peloderinae</taxon>
        <taxon>Caenorhabditis</taxon>
    </lineage>
</organism>
<evidence type="ECO:0000313" key="2">
    <source>
        <dbReference type="EMBL" id="EFO83219.1"/>
    </source>
</evidence>